<protein>
    <submittedName>
        <fullName evidence="1">Uncharacterized protein</fullName>
    </submittedName>
</protein>
<keyword evidence="2" id="KW-1185">Reference proteome</keyword>
<proteinExistence type="predicted"/>
<organism evidence="1 2">
    <name type="scientific">Fistulifera solaris</name>
    <name type="common">Oleaginous diatom</name>
    <dbReference type="NCBI Taxonomy" id="1519565"/>
    <lineage>
        <taxon>Eukaryota</taxon>
        <taxon>Sar</taxon>
        <taxon>Stramenopiles</taxon>
        <taxon>Ochrophyta</taxon>
        <taxon>Bacillariophyta</taxon>
        <taxon>Bacillariophyceae</taxon>
        <taxon>Bacillariophycidae</taxon>
        <taxon>Naviculales</taxon>
        <taxon>Naviculaceae</taxon>
        <taxon>Fistulifera</taxon>
    </lineage>
</organism>
<sequence>MPRGIITNKTPLQKRGNVVLQQHTLSLASAPSLELIAMSSNNQSFDKSVFEEIPESSCLPVARWRRYEGATKTYVLLRDPSDLEDLRKLGQRAAIWRNNQTLTYVSWGLRDIPRDGLNFLHCGFDDDDVRLYIVGSTHDAMAQTAAFFLSLVRSTSNFSCLLIANDTNSSPIDLSAAQSQCFLDVFEAIPSLHLRFENIYLSAAQSIALAMRPHPVTITIIDSILADGGTAFVNALQDRKSSFGSLTLQRMERQFTSEC</sequence>
<comment type="caution">
    <text evidence="1">The sequence shown here is derived from an EMBL/GenBank/DDBJ whole genome shotgun (WGS) entry which is preliminary data.</text>
</comment>
<dbReference type="Proteomes" id="UP000198406">
    <property type="component" value="Unassembled WGS sequence"/>
</dbReference>
<evidence type="ECO:0000313" key="1">
    <source>
        <dbReference type="EMBL" id="GAX16800.1"/>
    </source>
</evidence>
<name>A0A1Z5JRZ6_FISSO</name>
<dbReference type="EMBL" id="BDSP01000111">
    <property type="protein sequence ID" value="GAX16800.1"/>
    <property type="molecule type" value="Genomic_DNA"/>
</dbReference>
<accession>A0A1Z5JRZ6</accession>
<dbReference type="InParanoid" id="A0A1Z5JRZ6"/>
<gene>
    <name evidence="1" type="ORF">FisN_5Hu171</name>
</gene>
<evidence type="ECO:0000313" key="2">
    <source>
        <dbReference type="Proteomes" id="UP000198406"/>
    </source>
</evidence>
<dbReference type="AlphaFoldDB" id="A0A1Z5JRZ6"/>
<reference evidence="1 2" key="1">
    <citation type="journal article" date="2015" name="Plant Cell">
        <title>Oil accumulation by the oleaginous diatom Fistulifera solaris as revealed by the genome and transcriptome.</title>
        <authorList>
            <person name="Tanaka T."/>
            <person name="Maeda Y."/>
            <person name="Veluchamy A."/>
            <person name="Tanaka M."/>
            <person name="Abida H."/>
            <person name="Marechal E."/>
            <person name="Bowler C."/>
            <person name="Muto M."/>
            <person name="Sunaga Y."/>
            <person name="Tanaka M."/>
            <person name="Yoshino T."/>
            <person name="Taniguchi T."/>
            <person name="Fukuda Y."/>
            <person name="Nemoto M."/>
            <person name="Matsumoto M."/>
            <person name="Wong P.S."/>
            <person name="Aburatani S."/>
            <person name="Fujibuchi W."/>
        </authorList>
    </citation>
    <scope>NUCLEOTIDE SEQUENCE [LARGE SCALE GENOMIC DNA]</scope>
    <source>
        <strain evidence="1 2">JPCC DA0580</strain>
    </source>
</reference>